<comment type="caution">
    <text evidence="1">The sequence shown here is derived from an EMBL/GenBank/DDBJ whole genome shotgun (WGS) entry which is preliminary data.</text>
</comment>
<dbReference type="EMBL" id="CM046131">
    <property type="protein sequence ID" value="KAI8429834.1"/>
    <property type="molecule type" value="Genomic_DNA"/>
</dbReference>
<protein>
    <submittedName>
        <fullName evidence="1">Uncharacterized protein</fullName>
    </submittedName>
</protein>
<evidence type="ECO:0000313" key="1">
    <source>
        <dbReference type="EMBL" id="KAI8429834.1"/>
    </source>
</evidence>
<proteinExistence type="predicted"/>
<reference evidence="1 2" key="1">
    <citation type="journal article" date="2022" name="Genome Biol. Evol.">
        <title>The Spruce Budworm Genome: Reconstructing the Evolutionary History of Antifreeze Proteins.</title>
        <authorList>
            <person name="Beliveau C."/>
            <person name="Gagne P."/>
            <person name="Picq S."/>
            <person name="Vernygora O."/>
            <person name="Keeling C.I."/>
            <person name="Pinkney K."/>
            <person name="Doucet D."/>
            <person name="Wen F."/>
            <person name="Johnston J.S."/>
            <person name="Maaroufi H."/>
            <person name="Boyle B."/>
            <person name="Laroche J."/>
            <person name="Dewar K."/>
            <person name="Juretic N."/>
            <person name="Blackburn G."/>
            <person name="Nisole A."/>
            <person name="Brunet B."/>
            <person name="Brandao M."/>
            <person name="Lumley L."/>
            <person name="Duan J."/>
            <person name="Quan G."/>
            <person name="Lucarotti C.J."/>
            <person name="Roe A.D."/>
            <person name="Sperling F.A.H."/>
            <person name="Levesque R.C."/>
            <person name="Cusson M."/>
        </authorList>
    </citation>
    <scope>NUCLEOTIDE SEQUENCE [LARGE SCALE GENOMIC DNA]</scope>
    <source>
        <strain evidence="1">Glfc:IPQL:Cfum</strain>
    </source>
</reference>
<organism evidence="1 2">
    <name type="scientific">Choristoneura fumiferana</name>
    <name type="common">Spruce budworm moth</name>
    <name type="synonym">Archips fumiferana</name>
    <dbReference type="NCBI Taxonomy" id="7141"/>
    <lineage>
        <taxon>Eukaryota</taxon>
        <taxon>Metazoa</taxon>
        <taxon>Ecdysozoa</taxon>
        <taxon>Arthropoda</taxon>
        <taxon>Hexapoda</taxon>
        <taxon>Insecta</taxon>
        <taxon>Pterygota</taxon>
        <taxon>Neoptera</taxon>
        <taxon>Endopterygota</taxon>
        <taxon>Lepidoptera</taxon>
        <taxon>Glossata</taxon>
        <taxon>Ditrysia</taxon>
        <taxon>Tortricoidea</taxon>
        <taxon>Tortricidae</taxon>
        <taxon>Tortricinae</taxon>
        <taxon>Choristoneura</taxon>
    </lineage>
</organism>
<evidence type="ECO:0000313" key="2">
    <source>
        <dbReference type="Proteomes" id="UP001064048"/>
    </source>
</evidence>
<dbReference type="Proteomes" id="UP001064048">
    <property type="component" value="Chromosome Z"/>
</dbReference>
<gene>
    <name evidence="1" type="ORF">MSG28_000342</name>
</gene>
<sequence>MRLMTIAVWSFINIIFFGMCGYMYLVWSKYWISMPKEDLQQSIESQLMSFDGVTRSSDKHQQSLLLAKVRRSAVGHYRKNKVANKANNTGIADNKVIKKSHGSPRFPNIHSPVLEFDSGRYSCNDSTSIQCVGITSSFRELVEKEFHRVLMIWEAASAGEVLCALGRVRVRTVTRQDQPFARLGFSVPPAPLQPERAFNTCAVVSSSGALLGSGLGSFIGFSTSDLHLTNTTLQAIYCTSDKKKMPVDLNAVKNQFKQTWLTTILSLILFAGVTYFLLWAESHTIQSNLMLEELVSSAVSIDVHTGDEAARYEGRVVHIVGPLRILEPISEPDYNIQVQAVKLRKRVQMYQWIEETTEQENFLSEPAEESQKTYWYHKDWRDYVVDSNLFYIRPGHHNPTSMPLFSETHIAENVKIGWLFLGVDVKRKVNDYYEIWSDSRPERSDIKLHSGFYYHGESALQHEVGDLRIHFSYAGREDDIDGVLQSYSPGNFPGADPISLLRKGSFSLQQLHDLESRAANVNTWKYRILGFVQVFASAMTLHPDWITFSTVPVDIEQLATVYKDLGQPGPFVFIHSFGHVDSMGLYFMNGVSRVGEGGDCGLQAADVNDPVRAAQAPAAKVPSPLHRHPSLFLVFLYVAVTLSANTNLL</sequence>
<name>A0ACC0K0G5_CHOFU</name>
<keyword evidence="2" id="KW-1185">Reference proteome</keyword>
<accession>A0ACC0K0G5</accession>